<sequence length="317" mass="37623">MFQTYKDLESFNCFFSAEYVQKFLKKCYKKLNIQDLEKRSYQNCYPFIYFLEQGKLYYQQASISPLSIQPLLVFYGYVHLLKACLLTLDPSYPSTTSVLAHGVSTRKKKKQQYLFFQDEVKIQKNGLFTYMAEKMFTIKSLEGEKVKMEGLFRQIPELTNLFKIMNGNDFYLPVIINNTTISIPIQILDTYFMNLNGFKNYLEQKNQSLIMDINSNRHIITIDYEDLPYSMEPFKYNICTKNYYISIVKEGSASFPEILSHYLILYNLSMIARYEIEWWSELLKSTPNQDFPFIESFLSISIQKGPYLIYRFLEKNM</sequence>
<accession>A0A2N0YXH3</accession>
<organism evidence="1 2">
    <name type="scientific">Niallia nealsonii</name>
    <dbReference type="NCBI Taxonomy" id="115979"/>
    <lineage>
        <taxon>Bacteria</taxon>
        <taxon>Bacillati</taxon>
        <taxon>Bacillota</taxon>
        <taxon>Bacilli</taxon>
        <taxon>Bacillales</taxon>
        <taxon>Bacillaceae</taxon>
        <taxon>Niallia</taxon>
    </lineage>
</organism>
<dbReference type="AlphaFoldDB" id="A0A2N0YXH3"/>
<evidence type="ECO:0000313" key="1">
    <source>
        <dbReference type="EMBL" id="PKG21950.1"/>
    </source>
</evidence>
<dbReference type="Proteomes" id="UP000233375">
    <property type="component" value="Unassembled WGS sequence"/>
</dbReference>
<dbReference type="EMBL" id="PISE01000052">
    <property type="protein sequence ID" value="PKG21950.1"/>
    <property type="molecule type" value="Genomic_DNA"/>
</dbReference>
<evidence type="ECO:0008006" key="3">
    <source>
        <dbReference type="Google" id="ProtNLM"/>
    </source>
</evidence>
<dbReference type="InterPro" id="IPR026988">
    <property type="entry name" value="YaaC-like"/>
</dbReference>
<gene>
    <name evidence="1" type="ORF">CWS01_19810</name>
</gene>
<dbReference type="Pfam" id="PF14175">
    <property type="entry name" value="YaaC"/>
    <property type="match status" value="1"/>
</dbReference>
<keyword evidence="2" id="KW-1185">Reference proteome</keyword>
<dbReference type="OrthoDB" id="2380109at2"/>
<comment type="caution">
    <text evidence="1">The sequence shown here is derived from an EMBL/GenBank/DDBJ whole genome shotgun (WGS) entry which is preliminary data.</text>
</comment>
<proteinExistence type="predicted"/>
<protein>
    <recommendedName>
        <fullName evidence="3">YaaC-like Protein</fullName>
    </recommendedName>
</protein>
<evidence type="ECO:0000313" key="2">
    <source>
        <dbReference type="Proteomes" id="UP000233375"/>
    </source>
</evidence>
<dbReference type="RefSeq" id="WP_101178933.1">
    <property type="nucleotide sequence ID" value="NZ_PISE01000052.1"/>
</dbReference>
<name>A0A2N0YXH3_9BACI</name>
<reference evidence="1 2" key="1">
    <citation type="journal article" date="2003" name="Int. J. Syst. Evol. Microbiol.">
        <title>Bacillus nealsonii sp. nov., isolated from a spacecraft-assembly facility, whose spores are gamma-radiation resistant.</title>
        <authorList>
            <person name="Venkateswaran K."/>
            <person name="Kempf M."/>
            <person name="Chen F."/>
            <person name="Satomi M."/>
            <person name="Nicholson W."/>
            <person name="Kern R."/>
        </authorList>
    </citation>
    <scope>NUCLEOTIDE SEQUENCE [LARGE SCALE GENOMIC DNA]</scope>
    <source>
        <strain evidence="1 2">FO-92</strain>
    </source>
</reference>